<dbReference type="SUPFAM" id="SSF58104">
    <property type="entry name" value="Methyl-accepting chemotaxis protein (MCP) signaling domain"/>
    <property type="match status" value="1"/>
</dbReference>
<comment type="caution">
    <text evidence="1">The sequence shown here is derived from an EMBL/GenBank/DDBJ whole genome shotgun (WGS) entry which is preliminary data.</text>
</comment>
<dbReference type="RefSeq" id="WP_137642269.1">
    <property type="nucleotide sequence ID" value="NZ_BJEA01000007.1"/>
</dbReference>
<sequence length="281" mass="29290">MFNSGAKKEAIARMNRKNEQFKKTSTQAVHASTSLFKTREILKERIEEMWVRINAFRNKPEKLKLTLKQVKVTYERYDGLVQEARVANEQKNVKAGTTAGATVVAGAGVAALGPSAAMAIATTFGTASTGTAISALSGAAATNAALAWLGGGAAAAGGGGMAAGSGFLALAGPVGWTLAGIGLGAGGLIANGKNKKIAHQANEATEKIQAQIKILQGTINEIKMLEKNTSTASNELVEMNNNISDYDTDYNQLSSDQQFKLGAAVNDVLSFAKLLNKTVGK</sequence>
<dbReference type="EMBL" id="JBHLZY010000005">
    <property type="protein sequence ID" value="MFB9768760.1"/>
    <property type="molecule type" value="Genomic_DNA"/>
</dbReference>
<dbReference type="Gene3D" id="1.20.1170.10">
    <property type="match status" value="1"/>
</dbReference>
<evidence type="ECO:0000313" key="1">
    <source>
        <dbReference type="EMBL" id="MFB9768760.1"/>
    </source>
</evidence>
<reference evidence="1 2" key="1">
    <citation type="submission" date="2024-09" db="EMBL/GenBank/DDBJ databases">
        <authorList>
            <person name="Sun Q."/>
            <person name="Mori K."/>
        </authorList>
    </citation>
    <scope>NUCLEOTIDE SEQUENCE [LARGE SCALE GENOMIC DNA]</scope>
    <source>
        <strain evidence="1 2">TBRC 4576</strain>
    </source>
</reference>
<name>A0ABV5WSG7_9LACO</name>
<protein>
    <submittedName>
        <fullName evidence="1">Uncharacterized protein</fullName>
    </submittedName>
</protein>
<proteinExistence type="predicted"/>
<dbReference type="Proteomes" id="UP001589691">
    <property type="component" value="Unassembled WGS sequence"/>
</dbReference>
<accession>A0ABV5WSG7</accession>
<keyword evidence="2" id="KW-1185">Reference proteome</keyword>
<evidence type="ECO:0000313" key="2">
    <source>
        <dbReference type="Proteomes" id="UP001589691"/>
    </source>
</evidence>
<gene>
    <name evidence="1" type="ORF">ACFFLI_02585</name>
</gene>
<organism evidence="1 2">
    <name type="scientific">Lactiplantibacillus modestisalitolerans</name>
    <dbReference type="NCBI Taxonomy" id="1457219"/>
    <lineage>
        <taxon>Bacteria</taxon>
        <taxon>Bacillati</taxon>
        <taxon>Bacillota</taxon>
        <taxon>Bacilli</taxon>
        <taxon>Lactobacillales</taxon>
        <taxon>Lactobacillaceae</taxon>
        <taxon>Lactiplantibacillus</taxon>
    </lineage>
</organism>